<dbReference type="InterPro" id="IPR004045">
    <property type="entry name" value="Glutathione_S-Trfase_N"/>
</dbReference>
<dbReference type="InterPro" id="IPR010987">
    <property type="entry name" value="Glutathione-S-Trfase_C-like"/>
</dbReference>
<reference evidence="3" key="1">
    <citation type="journal article" date="2022" name="IScience">
        <title>Evolution of zygomycete secretomes and the origins of terrestrial fungal ecologies.</title>
        <authorList>
            <person name="Chang Y."/>
            <person name="Wang Y."/>
            <person name="Mondo S."/>
            <person name="Ahrendt S."/>
            <person name="Andreopoulos W."/>
            <person name="Barry K."/>
            <person name="Beard J."/>
            <person name="Benny G.L."/>
            <person name="Blankenship S."/>
            <person name="Bonito G."/>
            <person name="Cuomo C."/>
            <person name="Desiro A."/>
            <person name="Gervers K.A."/>
            <person name="Hundley H."/>
            <person name="Kuo A."/>
            <person name="LaButti K."/>
            <person name="Lang B.F."/>
            <person name="Lipzen A."/>
            <person name="O'Donnell K."/>
            <person name="Pangilinan J."/>
            <person name="Reynolds N."/>
            <person name="Sandor L."/>
            <person name="Smith M.E."/>
            <person name="Tsang A."/>
            <person name="Grigoriev I.V."/>
            <person name="Stajich J.E."/>
            <person name="Spatafora J.W."/>
        </authorList>
    </citation>
    <scope>NUCLEOTIDE SEQUENCE</scope>
    <source>
        <strain evidence="3">RSA 2281</strain>
    </source>
</reference>
<evidence type="ECO:0000313" key="4">
    <source>
        <dbReference type="Proteomes" id="UP001209540"/>
    </source>
</evidence>
<dbReference type="SFLD" id="SFLDS00019">
    <property type="entry name" value="Glutathione_Transferase_(cytos"/>
    <property type="match status" value="1"/>
</dbReference>
<dbReference type="EMBL" id="JAIXMP010000026">
    <property type="protein sequence ID" value="KAI9253400.1"/>
    <property type="molecule type" value="Genomic_DNA"/>
</dbReference>
<sequence>MSLSNVKLVYFNFGTMGRAESIKLLLEDAAIPHQFERVDRDTEWEGAKEKLIAEGYPCGCVPYIELDGKKYFGSTPILRFLSKKLNKYRGSNDDEEQYVDACSDLADDFYFSYLKCLLGPTEENLKEYSETQAPKHYSRFERIYGTNEGPFILGSEISYADFMVYHTIDDQKRTQDLKGFPNLAKFIEAFSARENIAKYFTVNPPKTQ</sequence>
<dbReference type="CDD" id="cd03039">
    <property type="entry name" value="GST_N_Sigma_like"/>
    <property type="match status" value="1"/>
</dbReference>
<dbReference type="Gene3D" id="3.40.30.10">
    <property type="entry name" value="Glutaredoxin"/>
    <property type="match status" value="1"/>
</dbReference>
<reference evidence="3" key="2">
    <citation type="submission" date="2023-02" db="EMBL/GenBank/DDBJ databases">
        <authorList>
            <consortium name="DOE Joint Genome Institute"/>
            <person name="Mondo S.J."/>
            <person name="Chang Y."/>
            <person name="Wang Y."/>
            <person name="Ahrendt S."/>
            <person name="Andreopoulos W."/>
            <person name="Barry K."/>
            <person name="Beard J."/>
            <person name="Benny G.L."/>
            <person name="Blankenship S."/>
            <person name="Bonito G."/>
            <person name="Cuomo C."/>
            <person name="Desiro A."/>
            <person name="Gervers K.A."/>
            <person name="Hundley H."/>
            <person name="Kuo A."/>
            <person name="LaButti K."/>
            <person name="Lang B.F."/>
            <person name="Lipzen A."/>
            <person name="O'Donnell K."/>
            <person name="Pangilinan J."/>
            <person name="Reynolds N."/>
            <person name="Sandor L."/>
            <person name="Smith M.W."/>
            <person name="Tsang A."/>
            <person name="Grigoriev I.V."/>
            <person name="Stajich J.E."/>
            <person name="Spatafora J.W."/>
        </authorList>
    </citation>
    <scope>NUCLEOTIDE SEQUENCE</scope>
    <source>
        <strain evidence="3">RSA 2281</strain>
    </source>
</reference>
<evidence type="ECO:0000259" key="1">
    <source>
        <dbReference type="PROSITE" id="PS50404"/>
    </source>
</evidence>
<dbReference type="PROSITE" id="PS50405">
    <property type="entry name" value="GST_CTER"/>
    <property type="match status" value="1"/>
</dbReference>
<dbReference type="PROSITE" id="PS50404">
    <property type="entry name" value="GST_NTER"/>
    <property type="match status" value="1"/>
</dbReference>
<feature type="domain" description="GST C-terminal" evidence="2">
    <location>
        <begin position="92"/>
        <end position="208"/>
    </location>
</feature>
<comment type="caution">
    <text evidence="3">The sequence shown here is derived from an EMBL/GenBank/DDBJ whole genome shotgun (WGS) entry which is preliminary data.</text>
</comment>
<accession>A0AAD5K3E0</accession>
<dbReference type="Proteomes" id="UP001209540">
    <property type="component" value="Unassembled WGS sequence"/>
</dbReference>
<dbReference type="InterPro" id="IPR036249">
    <property type="entry name" value="Thioredoxin-like_sf"/>
</dbReference>
<dbReference type="AlphaFoldDB" id="A0AAD5K3E0"/>
<dbReference type="InterPro" id="IPR050213">
    <property type="entry name" value="GST_superfamily"/>
</dbReference>
<dbReference type="InterPro" id="IPR004046">
    <property type="entry name" value="GST_C"/>
</dbReference>
<proteinExistence type="predicted"/>
<keyword evidence="4" id="KW-1185">Reference proteome</keyword>
<evidence type="ECO:0000313" key="3">
    <source>
        <dbReference type="EMBL" id="KAI9253400.1"/>
    </source>
</evidence>
<feature type="domain" description="GST N-terminal" evidence="1">
    <location>
        <begin position="6"/>
        <end position="89"/>
    </location>
</feature>
<dbReference type="InterPro" id="IPR036282">
    <property type="entry name" value="Glutathione-S-Trfase_C_sf"/>
</dbReference>
<dbReference type="GO" id="GO:0006749">
    <property type="term" value="P:glutathione metabolic process"/>
    <property type="evidence" value="ECO:0007669"/>
    <property type="project" value="TreeGrafter"/>
</dbReference>
<dbReference type="CDD" id="cd03192">
    <property type="entry name" value="GST_C_Sigma_like"/>
    <property type="match status" value="1"/>
</dbReference>
<protein>
    <submittedName>
        <fullName evidence="3">Glutathione S-transferase</fullName>
    </submittedName>
</protein>
<gene>
    <name evidence="3" type="ORF">BDA99DRAFT_486397</name>
</gene>
<organism evidence="3 4">
    <name type="scientific">Phascolomyces articulosus</name>
    <dbReference type="NCBI Taxonomy" id="60185"/>
    <lineage>
        <taxon>Eukaryota</taxon>
        <taxon>Fungi</taxon>
        <taxon>Fungi incertae sedis</taxon>
        <taxon>Mucoromycota</taxon>
        <taxon>Mucoromycotina</taxon>
        <taxon>Mucoromycetes</taxon>
        <taxon>Mucorales</taxon>
        <taxon>Lichtheimiaceae</taxon>
        <taxon>Phascolomyces</taxon>
    </lineage>
</organism>
<dbReference type="PANTHER" id="PTHR11571">
    <property type="entry name" value="GLUTATHIONE S-TRANSFERASE"/>
    <property type="match status" value="1"/>
</dbReference>
<evidence type="ECO:0000259" key="2">
    <source>
        <dbReference type="PROSITE" id="PS50405"/>
    </source>
</evidence>
<dbReference type="Gene3D" id="1.20.1050.10">
    <property type="match status" value="1"/>
</dbReference>
<dbReference type="SUPFAM" id="SSF47616">
    <property type="entry name" value="GST C-terminal domain-like"/>
    <property type="match status" value="1"/>
</dbReference>
<dbReference type="PANTHER" id="PTHR11571:SF150">
    <property type="entry name" value="GLUTATHIONE S-TRANSFERASE"/>
    <property type="match status" value="1"/>
</dbReference>
<dbReference type="Pfam" id="PF14497">
    <property type="entry name" value="GST_C_3"/>
    <property type="match status" value="1"/>
</dbReference>
<name>A0AAD5K3E0_9FUNG</name>
<dbReference type="InterPro" id="IPR040079">
    <property type="entry name" value="Glutathione_S-Trfase"/>
</dbReference>
<dbReference type="SUPFAM" id="SSF52833">
    <property type="entry name" value="Thioredoxin-like"/>
    <property type="match status" value="1"/>
</dbReference>
<dbReference type="GO" id="GO:0004364">
    <property type="term" value="F:glutathione transferase activity"/>
    <property type="evidence" value="ECO:0007669"/>
    <property type="project" value="TreeGrafter"/>
</dbReference>